<dbReference type="AlphaFoldDB" id="A0A397STJ0"/>
<dbReference type="Proteomes" id="UP000265703">
    <property type="component" value="Unassembled WGS sequence"/>
</dbReference>
<accession>A0A397STJ0</accession>
<evidence type="ECO:0000313" key="2">
    <source>
        <dbReference type="Proteomes" id="UP000265703"/>
    </source>
</evidence>
<protein>
    <submittedName>
        <fullName evidence="1">Uncharacterized protein</fullName>
    </submittedName>
</protein>
<sequence length="426" mass="50416">MVLVNAEVSQNSLRNLSVNTEWSWKLVLDDEHLTVLELVLGELQFGEERLRNVMNTEQFWELILDELQFGEEGLRNVSMTTNISYFFIFVVNTEREHRTVLRTCLGEHRTVVLVNTERLWEWDLILIDSKICQKMNGMVRNYVLLDEFWEMLDLIARFLEPMVLILKLFESDTSTLSTIYSYFKKLMNQISEISCSFSDNIQQLDQKCKNANVETIEYDEFTKFTSKRFGQEESVSLFIELVTFHQKNLPYDNETIWLSTANFISSLYKGDKLMYNRCKYNNKKNNNANDADKNNDNNSDDDLDDNDDIINLCKADYYYTIILYPETENYELLQRIIALITSELNNLILNRLKDSNDICLYTKENIENKHKIYIIEKNMDQIKPAFFDNNSSLWDLILQELKIQNRFNNLTRIKIIAEMNKISILF</sequence>
<comment type="caution">
    <text evidence="1">The sequence shown here is derived from an EMBL/GenBank/DDBJ whole genome shotgun (WGS) entry which is preliminary data.</text>
</comment>
<reference evidence="1 2" key="1">
    <citation type="submission" date="2018-06" db="EMBL/GenBank/DDBJ databases">
        <title>Comparative genomics reveals the genomic features of Rhizophagus irregularis, R. cerebriforme, R. diaphanum and Gigaspora rosea, and their symbiotic lifestyle signature.</title>
        <authorList>
            <person name="Morin E."/>
            <person name="San Clemente H."/>
            <person name="Chen E.C.H."/>
            <person name="De La Providencia I."/>
            <person name="Hainaut M."/>
            <person name="Kuo A."/>
            <person name="Kohler A."/>
            <person name="Murat C."/>
            <person name="Tang N."/>
            <person name="Roy S."/>
            <person name="Loubradou J."/>
            <person name="Henrissat B."/>
            <person name="Grigoriev I.V."/>
            <person name="Corradi N."/>
            <person name="Roux C."/>
            <person name="Martin F.M."/>
        </authorList>
    </citation>
    <scope>NUCLEOTIDE SEQUENCE [LARGE SCALE GENOMIC DNA]</scope>
    <source>
        <strain evidence="1 2">DAOM 227022</strain>
    </source>
</reference>
<keyword evidence="2" id="KW-1185">Reference proteome</keyword>
<name>A0A397STJ0_9GLOM</name>
<proteinExistence type="predicted"/>
<gene>
    <name evidence="1" type="ORF">C1645_826651</name>
</gene>
<dbReference type="EMBL" id="QKYT01000273">
    <property type="protein sequence ID" value="RIA88239.1"/>
    <property type="molecule type" value="Genomic_DNA"/>
</dbReference>
<dbReference type="OrthoDB" id="2421461at2759"/>
<evidence type="ECO:0000313" key="1">
    <source>
        <dbReference type="EMBL" id="RIA88239.1"/>
    </source>
</evidence>
<organism evidence="1 2">
    <name type="scientific">Glomus cerebriforme</name>
    <dbReference type="NCBI Taxonomy" id="658196"/>
    <lineage>
        <taxon>Eukaryota</taxon>
        <taxon>Fungi</taxon>
        <taxon>Fungi incertae sedis</taxon>
        <taxon>Mucoromycota</taxon>
        <taxon>Glomeromycotina</taxon>
        <taxon>Glomeromycetes</taxon>
        <taxon>Glomerales</taxon>
        <taxon>Glomeraceae</taxon>
        <taxon>Glomus</taxon>
    </lineage>
</organism>